<dbReference type="Pfam" id="PF13966">
    <property type="entry name" value="zf-RVT"/>
    <property type="match status" value="1"/>
</dbReference>
<dbReference type="SUPFAM" id="SSF56219">
    <property type="entry name" value="DNase I-like"/>
    <property type="match status" value="1"/>
</dbReference>
<feature type="chain" id="PRO_5045672548" evidence="2">
    <location>
        <begin position="25"/>
        <end position="2439"/>
    </location>
</feature>
<dbReference type="Gene3D" id="3.60.10.10">
    <property type="entry name" value="Endonuclease/exonuclease/phosphatase"/>
    <property type="match status" value="1"/>
</dbReference>
<dbReference type="GO" id="GO:0003964">
    <property type="term" value="F:RNA-directed DNA polymerase activity"/>
    <property type="evidence" value="ECO:0007669"/>
    <property type="project" value="UniProtKB-KW"/>
</dbReference>
<keyword evidence="5" id="KW-0695">RNA-directed DNA polymerase</keyword>
<evidence type="ECO:0000256" key="1">
    <source>
        <dbReference type="SAM" id="MobiDB-lite"/>
    </source>
</evidence>
<feature type="domain" description="Integrase catalytic" evidence="4">
    <location>
        <begin position="2107"/>
        <end position="2271"/>
    </location>
</feature>
<dbReference type="InterPro" id="IPR036691">
    <property type="entry name" value="Endo/exonu/phosph_ase_sf"/>
</dbReference>
<dbReference type="InterPro" id="IPR001584">
    <property type="entry name" value="Integrase_cat-core"/>
</dbReference>
<dbReference type="SUPFAM" id="SSF53098">
    <property type="entry name" value="Ribonuclease H-like"/>
    <property type="match status" value="1"/>
</dbReference>
<dbReference type="PANTHER" id="PTHR33116">
    <property type="entry name" value="REVERSE TRANSCRIPTASE ZINC-BINDING DOMAIN-CONTAINING PROTEIN-RELATED-RELATED"/>
    <property type="match status" value="1"/>
</dbReference>
<keyword evidence="5" id="KW-0808">Transferase</keyword>
<feature type="region of interest" description="Disordered" evidence="1">
    <location>
        <begin position="429"/>
        <end position="453"/>
    </location>
</feature>
<dbReference type="InterPro" id="IPR056924">
    <property type="entry name" value="SH3_Tf2-1"/>
</dbReference>
<sequence length="2439" mass="277517">MKRFIGSMTNVGSILNFWLNLVLEQVRDMESCTNEKKPSVLPWGRTPRLDYGVRSGTLVGQGSAFNRDCGRESPSVDDLRRRPKPARVRLAMPGLCQYDPGLSLGPLVCLVGPKAYCGNKAQARRPGVPLVHVLECFFRASGLRINMSKSKIMGVNVGDEVKSRLSNWKIKVPFNWRGCVGGHKKRRLGVSSLFALNRALLMKWFWRFYSHNDSLWSRVIKAIYGDNGEYVKDQDATICMKLNEPQPLDNNFRRALERNRAVSVQCAYGHAQSFVLIRVLIDGSGSVEGSGEGFLSLLFGDLLMIKSLTVDLPQNTALFRHNFEENLEFDEKRVQVDGGCLRILRGSVLVKGRGVLGCISSDYEIDSTKRVSNEDLPILESTFQNEGGWELEIQSYKFYEEWGWSGWWKYSFEEVIRLHANIARFQKPNGKNIGEGNKKPNVTPTPSVKPNLSGSLGNEKSYRGVLNGDTKTKLVGKISEPSIVLGDECVMSMNVDNALFGRVKVFASLANLKMALGNEGFSDIVIKYMGEQWVMLEFKSLESMEKFKKCVSVMSWFSQVIKATNEFEVDGRIAWVEVEGVPFKLWTNNTFTRIAEKWGKLLDVDDQDETCFHSKRLCVYLKAGNSIREDFKITHRGKMYWIRANETQGWVPEFTDEYESEDDNSMDEEGEVKKNGIKDEHSDGEIVPESLFEDGELENNHVDGIFSKKEKEVSEDPFNLYSLLKRQNKLDDKDTNSEDSLKHPPGFTPLTHNCENDTSEKKVDQNDEFSEAGDVDKLKGSANGSISAGHFKVSEIPRTGGSMVGLLEDVIKVGQVMGFKMEGVIANLEELIGTQGGKEVIQETKMEKIEDFCVKQCWGNSVFDYVYSEAVGNSGGKWRLTGKNMMIIGVYAPQEGKEKQALWDFLRFEVDKWNGDVIIMGDFNEVRVKSDRFGTHFNPHGAHRFNSFILDSGLVEVNLGGCRFTWCHRSATKMSKLDRFLVSESVISGSPNIKAVTLERFLSDHRPILLKENGYDYGPTPFRFFHHWLEMDGFNTFVENTWKNSPMVGNNALLSLMNKLRNLKNQIRIWNKSNSGTRKNDQLRLKKQLEEIDLDIDRGLGNEELVNSRLAILHQIQKIDNLESKERAQKAKIKWAVEGDENSGFFHGIINKRRNIQNIRGVMVDGNWIENPNDVKKEFFDHFANRFGKPDKPTASISLDFPNQISHEQSDHMEREVSNDEIKKSVWECGTDKAPGPDGFTFGFFRHFWHLVDRDVCEAVRYFFKFSDLPKGCNSSFIALIPKIPDANLVKDFRPISLIGSIYKIIAKILTNRLVDVLGGIINEVQSAFIKDRQILDGPFILNEVMSWCKKKKKQTLLFKVDFEKAYDSVRWDFLDDVLGKFGFGDKWRKWIQCCLHSSKGSIIINGSPTDEFQFGRGLKQGDPLSPFLFLLIMESLHISFQRVVDAGMFHGIDVGGLVNLSHMFYADDAVFIGEWSESNITSLIHVLDCFHKVSGLKINMCKSKIMGIEVDNGKVSRAATKFGCLVLKAPFLYLGSYVGGDMNKIQSWKDIIDRIRRRLSRWKMKMLSIGGRLMLIKSVLGSMPIFHMSMFKVPAGVIQILESLRSKFFNGHESSGKKASWVQWKKALAPKDNGGLGIFSLYALNRGLIFKWVWRFLAHEPTLWSRVIKAIHGANGKIDEISGKGANSCWINIIKEVRRLEEKGINLLLFMKKKLGNGLSTLFWDDVWCDGGKLKNRFPRAYALENSKQITVGQKLAHPSLYHSFRRHPRGGLELTQVEELAKVINPVVLTQSPDSWSWTLNNSGGYTVASSRNMIDSRLLPKGDLKTRWIRYVPNKVNTFAWKVMTNSLPTRFNISRRGIDIESLSCVNCDVGIETNDHLFFACNTAKKISKLINRWWDVPFMDINSYGEWRSWIDNVKLPKKNKSMFQGLSRFSNCQNPTKRRGSRQLLSNYEISYKKGADNVAADALSRLSTSAELHSIILSSIEPELLNKIKASWVTDVDVQLLIQKLEDRSVPNKSFNWENGELRRKGKLVIGNDETLRLQLVKVFHNEPVGGHSGIQVSLKKLSSLFYWKGISKSVKMFVRECHVCQRNKPNLEAYPGLLQPLPVPEQVWKDISMDFIDGLPSSQGKTVILVVVDRLSKYAHFLPLSHPYTATQVAQVFLDNVYKLYGLPQTIVSDRDRVFLSLFWKNLFKLLKTELHMSTAYHPQSDGQTEVVNRYLECYFRCMIGEKPKEWTHWISLAEYWYNTNFHTSINTTPFEIVYGQAPTFHIPYVSGTSNVDQVDRTLAAREEAISMLKFHLRRAQDKMKAIGDGHRTDRQYAVGDMVYLKLQPYRQTTVRQGLHHKLCSKFYGPFQVLEKIREVAYKLMLPESAKVHPVFHVSQLKKCKTKGISMGNFPTCTEDDLIAVEPVKILDRRLQKKGNSATVCVGVVG</sequence>
<evidence type="ECO:0000313" key="6">
    <source>
        <dbReference type="Proteomes" id="UP001151760"/>
    </source>
</evidence>
<dbReference type="EMBL" id="BQNB010010427">
    <property type="protein sequence ID" value="GJS77150.1"/>
    <property type="molecule type" value="Genomic_DNA"/>
</dbReference>
<feature type="compositionally biased region" description="Polar residues" evidence="1">
    <location>
        <begin position="440"/>
        <end position="453"/>
    </location>
</feature>
<dbReference type="InterPro" id="IPR000477">
    <property type="entry name" value="RT_dom"/>
</dbReference>
<reference evidence="5" key="1">
    <citation type="journal article" date="2022" name="Int. J. Mol. Sci.">
        <title>Draft Genome of Tanacetum Coccineum: Genomic Comparison of Closely Related Tanacetum-Family Plants.</title>
        <authorList>
            <person name="Yamashiro T."/>
            <person name="Shiraishi A."/>
            <person name="Nakayama K."/>
            <person name="Satake H."/>
        </authorList>
    </citation>
    <scope>NUCLEOTIDE SEQUENCE</scope>
</reference>
<dbReference type="PANTHER" id="PTHR33116:SF78">
    <property type="entry name" value="OS12G0587133 PROTEIN"/>
    <property type="match status" value="1"/>
</dbReference>
<feature type="region of interest" description="Disordered" evidence="1">
    <location>
        <begin position="731"/>
        <end position="776"/>
    </location>
</feature>
<dbReference type="InterPro" id="IPR036397">
    <property type="entry name" value="RNaseH_sf"/>
</dbReference>
<feature type="compositionally biased region" description="Acidic residues" evidence="1">
    <location>
        <begin position="659"/>
        <end position="670"/>
    </location>
</feature>
<dbReference type="Proteomes" id="UP001151760">
    <property type="component" value="Unassembled WGS sequence"/>
</dbReference>
<dbReference type="PROSITE" id="PS50994">
    <property type="entry name" value="INTEGRASE"/>
    <property type="match status" value="1"/>
</dbReference>
<accession>A0ABQ4YI86</accession>
<protein>
    <submittedName>
        <fullName evidence="5">RNA-directed DNA polymerase, eukaryota</fullName>
    </submittedName>
</protein>
<evidence type="ECO:0000313" key="5">
    <source>
        <dbReference type="EMBL" id="GJS77150.1"/>
    </source>
</evidence>
<keyword evidence="2" id="KW-0732">Signal</keyword>
<feature type="signal peptide" evidence="2">
    <location>
        <begin position="1"/>
        <end position="24"/>
    </location>
</feature>
<dbReference type="PROSITE" id="PS50878">
    <property type="entry name" value="RT_POL"/>
    <property type="match status" value="1"/>
</dbReference>
<dbReference type="InterPro" id="IPR026960">
    <property type="entry name" value="RVT-Znf"/>
</dbReference>
<feature type="compositionally biased region" description="Basic and acidic residues" evidence="1">
    <location>
        <begin position="754"/>
        <end position="765"/>
    </location>
</feature>
<keyword evidence="5" id="KW-0548">Nucleotidyltransferase</keyword>
<reference evidence="5" key="2">
    <citation type="submission" date="2022-01" db="EMBL/GenBank/DDBJ databases">
        <authorList>
            <person name="Yamashiro T."/>
            <person name="Shiraishi A."/>
            <person name="Satake H."/>
            <person name="Nakayama K."/>
        </authorList>
    </citation>
    <scope>NUCLEOTIDE SEQUENCE</scope>
</reference>
<comment type="caution">
    <text evidence="5">The sequence shown here is derived from an EMBL/GenBank/DDBJ whole genome shotgun (WGS) entry which is preliminary data.</text>
</comment>
<dbReference type="CDD" id="cd01650">
    <property type="entry name" value="RT_nLTR_like"/>
    <property type="match status" value="1"/>
</dbReference>
<feature type="region of interest" description="Disordered" evidence="1">
    <location>
        <begin position="659"/>
        <end position="682"/>
    </location>
</feature>
<dbReference type="SUPFAM" id="SSF56672">
    <property type="entry name" value="DNA/RNA polymerases"/>
    <property type="match status" value="1"/>
</dbReference>
<dbReference type="InterPro" id="IPR043502">
    <property type="entry name" value="DNA/RNA_pol_sf"/>
</dbReference>
<keyword evidence="6" id="KW-1185">Reference proteome</keyword>
<dbReference type="Pfam" id="PF17921">
    <property type="entry name" value="Integrase_H2C2"/>
    <property type="match status" value="1"/>
</dbReference>
<dbReference type="InterPro" id="IPR041588">
    <property type="entry name" value="Integrase_H2C2"/>
</dbReference>
<evidence type="ECO:0000259" key="3">
    <source>
        <dbReference type="PROSITE" id="PS50878"/>
    </source>
</evidence>
<feature type="compositionally biased region" description="Basic and acidic residues" evidence="1">
    <location>
        <begin position="731"/>
        <end position="742"/>
    </location>
</feature>
<dbReference type="InterPro" id="IPR012337">
    <property type="entry name" value="RNaseH-like_sf"/>
</dbReference>
<organism evidence="5 6">
    <name type="scientific">Tanacetum coccineum</name>
    <dbReference type="NCBI Taxonomy" id="301880"/>
    <lineage>
        <taxon>Eukaryota</taxon>
        <taxon>Viridiplantae</taxon>
        <taxon>Streptophyta</taxon>
        <taxon>Embryophyta</taxon>
        <taxon>Tracheophyta</taxon>
        <taxon>Spermatophyta</taxon>
        <taxon>Magnoliopsida</taxon>
        <taxon>eudicotyledons</taxon>
        <taxon>Gunneridae</taxon>
        <taxon>Pentapetalae</taxon>
        <taxon>asterids</taxon>
        <taxon>campanulids</taxon>
        <taxon>Asterales</taxon>
        <taxon>Asteraceae</taxon>
        <taxon>Asteroideae</taxon>
        <taxon>Anthemideae</taxon>
        <taxon>Anthemidinae</taxon>
        <taxon>Tanacetum</taxon>
    </lineage>
</organism>
<evidence type="ECO:0000256" key="2">
    <source>
        <dbReference type="SAM" id="SignalP"/>
    </source>
</evidence>
<gene>
    <name evidence="5" type="ORF">Tco_0727031</name>
</gene>
<dbReference type="Pfam" id="PF24626">
    <property type="entry name" value="SH3_Tf2-1"/>
    <property type="match status" value="1"/>
</dbReference>
<name>A0ABQ4YI86_9ASTR</name>
<dbReference type="Gene3D" id="3.30.420.10">
    <property type="entry name" value="Ribonuclease H-like superfamily/Ribonuclease H"/>
    <property type="match status" value="1"/>
</dbReference>
<evidence type="ECO:0000259" key="4">
    <source>
        <dbReference type="PROSITE" id="PS50994"/>
    </source>
</evidence>
<proteinExistence type="predicted"/>
<feature type="domain" description="Reverse transcriptase" evidence="3">
    <location>
        <begin position="1262"/>
        <end position="1539"/>
    </location>
</feature>
<feature type="compositionally biased region" description="Basic and acidic residues" evidence="1">
    <location>
        <begin position="671"/>
        <end position="682"/>
    </location>
</feature>
<dbReference type="Pfam" id="PF00078">
    <property type="entry name" value="RVT_1"/>
    <property type="match status" value="1"/>
</dbReference>
<dbReference type="Gene3D" id="1.10.340.70">
    <property type="match status" value="1"/>
</dbReference>